<dbReference type="PANTHER" id="PTHR35186">
    <property type="entry name" value="ANK_REP_REGION DOMAIN-CONTAINING PROTEIN"/>
    <property type="match status" value="1"/>
</dbReference>
<proteinExistence type="predicted"/>
<evidence type="ECO:0000313" key="3">
    <source>
        <dbReference type="Proteomes" id="UP001285441"/>
    </source>
</evidence>
<reference evidence="2" key="2">
    <citation type="submission" date="2023-06" db="EMBL/GenBank/DDBJ databases">
        <authorList>
            <consortium name="Lawrence Berkeley National Laboratory"/>
            <person name="Haridas S."/>
            <person name="Hensen N."/>
            <person name="Bonometti L."/>
            <person name="Westerberg I."/>
            <person name="Brannstrom I.O."/>
            <person name="Guillou S."/>
            <person name="Cros-Aarteil S."/>
            <person name="Calhoun S."/>
            <person name="Kuo A."/>
            <person name="Mondo S."/>
            <person name="Pangilinan J."/>
            <person name="Riley R."/>
            <person name="LaButti K."/>
            <person name="Andreopoulos B."/>
            <person name="Lipzen A."/>
            <person name="Chen C."/>
            <person name="Yanf M."/>
            <person name="Daum C."/>
            <person name="Ng V."/>
            <person name="Clum A."/>
            <person name="Steindorff A."/>
            <person name="Ohm R."/>
            <person name="Martin F."/>
            <person name="Silar P."/>
            <person name="Natvig D."/>
            <person name="Lalanne C."/>
            <person name="Gautier V."/>
            <person name="Ament-velasquez S.L."/>
            <person name="Kruys A."/>
            <person name="Hutchinson M.I."/>
            <person name="Powell A.J."/>
            <person name="Barry K."/>
            <person name="Miller A.N."/>
            <person name="Grigoriev I.V."/>
            <person name="Debuchy R."/>
            <person name="Gladieux P."/>
            <person name="Thoren M.H."/>
            <person name="Johannesson H."/>
        </authorList>
    </citation>
    <scope>NUCLEOTIDE SEQUENCE</scope>
    <source>
        <strain evidence="2">CBS 232.78</strain>
    </source>
</reference>
<dbReference type="InterPro" id="IPR056002">
    <property type="entry name" value="DUF7580"/>
</dbReference>
<keyword evidence="3" id="KW-1185">Reference proteome</keyword>
<feature type="domain" description="DUF7580" evidence="1">
    <location>
        <begin position="216"/>
        <end position="578"/>
    </location>
</feature>
<dbReference type="EMBL" id="JAULSW010000009">
    <property type="protein sequence ID" value="KAK3370388.1"/>
    <property type="molecule type" value="Genomic_DNA"/>
</dbReference>
<dbReference type="AlphaFoldDB" id="A0AAE0K5B0"/>
<dbReference type="PANTHER" id="PTHR35186:SF4">
    <property type="entry name" value="PRION-INHIBITION AND PROPAGATION HELO DOMAIN-CONTAINING PROTEIN"/>
    <property type="match status" value="1"/>
</dbReference>
<organism evidence="2 3">
    <name type="scientific">Podospora didyma</name>
    <dbReference type="NCBI Taxonomy" id="330526"/>
    <lineage>
        <taxon>Eukaryota</taxon>
        <taxon>Fungi</taxon>
        <taxon>Dikarya</taxon>
        <taxon>Ascomycota</taxon>
        <taxon>Pezizomycotina</taxon>
        <taxon>Sordariomycetes</taxon>
        <taxon>Sordariomycetidae</taxon>
        <taxon>Sordariales</taxon>
        <taxon>Podosporaceae</taxon>
        <taxon>Podospora</taxon>
    </lineage>
</organism>
<sequence length="591" mass="67001">MSGFEVAGVVLGAFPIAITALDKYREVATRLGLFFKIHLEYKKWRDDLEFYQLVLTRHLRQLLLPLIADNDKIEELLSAPGSKSWKDDSMASLLEKRLRDSYQLYFEYIKGIDRVMKDVNRELAVDLDSVQQRLNSPKASSSTAKPKSITSKEKLVFQLYRLKFSNNDAVRKRLFGELQDYNDKLEKLLDSSDKDTRLVQQRTAVGQLASIDAAICNFWVQARNLFNALAAAWSCRCQHHGARLLLQHRTSKKPDFQVMFTAFTSSRWEIHKTRISQGDDMVAATMNENITLLENISLSVSHPGHRQNRPVKSAFRNKHSNNTASATCVELLKAPPSVTLTSVQTTAQISLSQQISNLCASLRLPEGSCCGYLTEDDCRYYVYTISRQSADQLPSVSLDQILRGEVYPPPTRTQRYALSLIMASSFVQLLDSPWLPATSFKKTEVHFLSDAKDANLFLLDQPHINRDFQLDGGSPSEQVFNNAPFTDALDHLGIMLLELCFGRILEDQACRKRWPAGGNGKEKAVFDIMAARDWQCQVNEEAGPDYAEAVGWCLGGNRSTPSERWRQEMLRKVIQPLQRCRDYLTSGELLI</sequence>
<evidence type="ECO:0000313" key="2">
    <source>
        <dbReference type="EMBL" id="KAK3370388.1"/>
    </source>
</evidence>
<gene>
    <name evidence="2" type="ORF">B0H63DRAFT_486905</name>
</gene>
<comment type="caution">
    <text evidence="2">The sequence shown here is derived from an EMBL/GenBank/DDBJ whole genome shotgun (WGS) entry which is preliminary data.</text>
</comment>
<reference evidence="2" key="1">
    <citation type="journal article" date="2023" name="Mol. Phylogenet. Evol.">
        <title>Genome-scale phylogeny and comparative genomics of the fungal order Sordariales.</title>
        <authorList>
            <person name="Hensen N."/>
            <person name="Bonometti L."/>
            <person name="Westerberg I."/>
            <person name="Brannstrom I.O."/>
            <person name="Guillou S."/>
            <person name="Cros-Aarteil S."/>
            <person name="Calhoun S."/>
            <person name="Haridas S."/>
            <person name="Kuo A."/>
            <person name="Mondo S."/>
            <person name="Pangilinan J."/>
            <person name="Riley R."/>
            <person name="LaButti K."/>
            <person name="Andreopoulos B."/>
            <person name="Lipzen A."/>
            <person name="Chen C."/>
            <person name="Yan M."/>
            <person name="Daum C."/>
            <person name="Ng V."/>
            <person name="Clum A."/>
            <person name="Steindorff A."/>
            <person name="Ohm R.A."/>
            <person name="Martin F."/>
            <person name="Silar P."/>
            <person name="Natvig D.O."/>
            <person name="Lalanne C."/>
            <person name="Gautier V."/>
            <person name="Ament-Velasquez S.L."/>
            <person name="Kruys A."/>
            <person name="Hutchinson M.I."/>
            <person name="Powell A.J."/>
            <person name="Barry K."/>
            <person name="Miller A.N."/>
            <person name="Grigoriev I.V."/>
            <person name="Debuchy R."/>
            <person name="Gladieux P."/>
            <person name="Hiltunen Thoren M."/>
            <person name="Johannesson H."/>
        </authorList>
    </citation>
    <scope>NUCLEOTIDE SEQUENCE</scope>
    <source>
        <strain evidence="2">CBS 232.78</strain>
    </source>
</reference>
<dbReference type="Pfam" id="PF24476">
    <property type="entry name" value="DUF7580"/>
    <property type="match status" value="1"/>
</dbReference>
<evidence type="ECO:0000259" key="1">
    <source>
        <dbReference type="Pfam" id="PF24476"/>
    </source>
</evidence>
<accession>A0AAE0K5B0</accession>
<protein>
    <recommendedName>
        <fullName evidence="1">DUF7580 domain-containing protein</fullName>
    </recommendedName>
</protein>
<name>A0AAE0K5B0_9PEZI</name>
<dbReference type="Proteomes" id="UP001285441">
    <property type="component" value="Unassembled WGS sequence"/>
</dbReference>